<feature type="binding site" evidence="3">
    <location>
        <position position="450"/>
    </location>
    <ligand>
        <name>Zn(2+)</name>
        <dbReference type="ChEBI" id="CHEBI:29105"/>
        <label>2</label>
    </ligand>
</feature>
<dbReference type="Gene3D" id="3.20.20.100">
    <property type="entry name" value="NADP-dependent oxidoreductase domain"/>
    <property type="match status" value="1"/>
</dbReference>
<feature type="binding site" evidence="3">
    <location>
        <position position="285"/>
    </location>
    <ligand>
        <name>Mg(2+)</name>
        <dbReference type="ChEBI" id="CHEBI:18420"/>
    </ligand>
</feature>
<evidence type="ECO:0000256" key="5">
    <source>
        <dbReference type="SAM" id="MobiDB-lite"/>
    </source>
</evidence>
<name>A0A0W0EXS0_MONRR</name>
<dbReference type="PANTHER" id="PTHR11596:SF72">
    <property type="entry name" value="ALKALINE PHOSPHATASE"/>
    <property type="match status" value="1"/>
</dbReference>
<dbReference type="Pfam" id="PF00245">
    <property type="entry name" value="Alk_phosphatase"/>
    <property type="match status" value="1"/>
</dbReference>
<evidence type="ECO:0000313" key="8">
    <source>
        <dbReference type="EMBL" id="KTB28842.1"/>
    </source>
</evidence>
<comment type="cofactor">
    <cofactor evidence="3">
        <name>Mg(2+)</name>
        <dbReference type="ChEBI" id="CHEBI:18420"/>
    </cofactor>
    <text evidence="3">Binds 1 Mg(2+) ion.</text>
</comment>
<keyword evidence="3" id="KW-0460">Magnesium</keyword>
<dbReference type="CDD" id="cd16012">
    <property type="entry name" value="ALP"/>
    <property type="match status" value="1"/>
</dbReference>
<evidence type="ECO:0000256" key="3">
    <source>
        <dbReference type="PIRSR" id="PIRSR601952-2"/>
    </source>
</evidence>
<dbReference type="EMBL" id="LATX01002462">
    <property type="protein sequence ID" value="KTB28842.1"/>
    <property type="molecule type" value="Genomic_DNA"/>
</dbReference>
<evidence type="ECO:0000256" key="1">
    <source>
        <dbReference type="ARBA" id="ARBA00012647"/>
    </source>
</evidence>
<dbReference type="InterPro" id="IPR017850">
    <property type="entry name" value="Alkaline_phosphatase_core_sf"/>
</dbReference>
<gene>
    <name evidence="8" type="ORF">WG66_18546</name>
</gene>
<dbReference type="Gene3D" id="3.40.720.10">
    <property type="entry name" value="Alkaline Phosphatase, subunit A"/>
    <property type="match status" value="1"/>
</dbReference>
<feature type="domain" description="NADP-dependent oxidoreductase" evidence="7">
    <location>
        <begin position="873"/>
        <end position="1163"/>
    </location>
</feature>
<keyword evidence="6" id="KW-0732">Signal</keyword>
<dbReference type="SUPFAM" id="SSF51430">
    <property type="entry name" value="NAD(P)-linked oxidoreductase"/>
    <property type="match status" value="1"/>
</dbReference>
<accession>A0A0W0EXS0</accession>
<dbReference type="InterPro" id="IPR023210">
    <property type="entry name" value="NADP_OxRdtase_dom"/>
</dbReference>
<dbReference type="InterPro" id="IPR036812">
    <property type="entry name" value="NAD(P)_OxRdtase_dom_sf"/>
</dbReference>
<feature type="binding site" evidence="3">
    <location>
        <position position="283"/>
    </location>
    <ligand>
        <name>Mg(2+)</name>
        <dbReference type="ChEBI" id="CHEBI:18420"/>
    </ligand>
</feature>
<feature type="chain" id="PRO_5006901250" description="alkaline phosphatase" evidence="6">
    <location>
        <begin position="21"/>
        <end position="1186"/>
    </location>
</feature>
<dbReference type="InterPro" id="IPR001952">
    <property type="entry name" value="Alkaline_phosphatase"/>
</dbReference>
<dbReference type="GO" id="GO:0004035">
    <property type="term" value="F:alkaline phosphatase activity"/>
    <property type="evidence" value="ECO:0007669"/>
    <property type="project" value="UniProtKB-EC"/>
</dbReference>
<feature type="binding site" evidence="3">
    <location>
        <position position="175"/>
    </location>
    <ligand>
        <name>Mg(2+)</name>
        <dbReference type="ChEBI" id="CHEBI:18420"/>
    </ligand>
</feature>
<organism evidence="8 9">
    <name type="scientific">Moniliophthora roreri</name>
    <name type="common">Frosty pod rot fungus</name>
    <name type="synonym">Monilia roreri</name>
    <dbReference type="NCBI Taxonomy" id="221103"/>
    <lineage>
        <taxon>Eukaryota</taxon>
        <taxon>Fungi</taxon>
        <taxon>Dikarya</taxon>
        <taxon>Basidiomycota</taxon>
        <taxon>Agaricomycotina</taxon>
        <taxon>Agaricomycetes</taxon>
        <taxon>Agaricomycetidae</taxon>
        <taxon>Agaricales</taxon>
        <taxon>Marasmiineae</taxon>
        <taxon>Marasmiaceae</taxon>
        <taxon>Moniliophthora</taxon>
    </lineage>
</organism>
<dbReference type="GO" id="GO:0046872">
    <property type="term" value="F:metal ion binding"/>
    <property type="evidence" value="ECO:0007669"/>
    <property type="project" value="UniProtKB-KW"/>
</dbReference>
<feature type="region of interest" description="Disordered" evidence="5">
    <location>
        <begin position="580"/>
        <end position="599"/>
    </location>
</feature>
<dbReference type="EC" id="3.1.3.1" evidence="1"/>
<protein>
    <recommendedName>
        <fullName evidence="1">alkaline phosphatase</fullName>
        <ecNumber evidence="1">3.1.3.1</ecNumber>
    </recommendedName>
</protein>
<feature type="binding site" evidence="3">
    <location>
        <position position="495"/>
    </location>
    <ligand>
        <name>Zn(2+)</name>
        <dbReference type="ChEBI" id="CHEBI:29105"/>
        <label>2</label>
    </ligand>
</feature>
<comment type="caution">
    <text evidence="8">The sequence shown here is derived from an EMBL/GenBank/DDBJ whole genome shotgun (WGS) entry which is preliminary data.</text>
</comment>
<evidence type="ECO:0000256" key="2">
    <source>
        <dbReference type="PIRSR" id="PIRSR601952-1"/>
    </source>
</evidence>
<dbReference type="AlphaFoldDB" id="A0A0W0EXS0"/>
<keyword evidence="3" id="KW-0862">Zinc</keyword>
<comment type="similarity">
    <text evidence="4">Belongs to the alkaline phosphatase family.</text>
</comment>
<keyword evidence="3" id="KW-0479">Metal-binding</keyword>
<evidence type="ECO:0000313" key="9">
    <source>
        <dbReference type="Proteomes" id="UP000054988"/>
    </source>
</evidence>
<dbReference type="Proteomes" id="UP000054988">
    <property type="component" value="Unassembled WGS sequence"/>
</dbReference>
<feature type="signal peptide" evidence="6">
    <location>
        <begin position="1"/>
        <end position="20"/>
    </location>
</feature>
<feature type="binding site" evidence="3">
    <location>
        <position position="445"/>
    </location>
    <ligand>
        <name>Mg(2+)</name>
        <dbReference type="ChEBI" id="CHEBI:18420"/>
    </ligand>
</feature>
<reference evidence="8 9" key="1">
    <citation type="submission" date="2015-12" db="EMBL/GenBank/DDBJ databases">
        <title>Draft genome sequence of Moniliophthora roreri, the causal agent of frosty pod rot of cacao.</title>
        <authorList>
            <person name="Aime M.C."/>
            <person name="Diaz-Valderrama J.R."/>
            <person name="Kijpornyongpan T."/>
            <person name="Phillips-Mora W."/>
        </authorList>
    </citation>
    <scope>NUCLEOTIDE SEQUENCE [LARGE SCALE GENOMIC DNA]</scope>
    <source>
        <strain evidence="8 9">MCA 2952</strain>
    </source>
</reference>
<comment type="cofactor">
    <cofactor evidence="3">
        <name>Zn(2+)</name>
        <dbReference type="ChEBI" id="CHEBI:29105"/>
    </cofactor>
    <text evidence="3">Binds 2 Zn(2+) ions.</text>
</comment>
<dbReference type="PRINTS" id="PR00113">
    <property type="entry name" value="ALKPHPHTASE"/>
</dbReference>
<dbReference type="SUPFAM" id="SSF53649">
    <property type="entry name" value="Alkaline phosphatase-like"/>
    <property type="match status" value="1"/>
</dbReference>
<feature type="active site" description="Phosphoserine intermediate" evidence="2">
    <location>
        <position position="224"/>
    </location>
</feature>
<feature type="binding site" evidence="3">
    <location>
        <position position="454"/>
    </location>
    <ligand>
        <name>Zn(2+)</name>
        <dbReference type="ChEBI" id="CHEBI:29105"/>
        <label>2</label>
    </ligand>
</feature>
<dbReference type="SMART" id="SM00098">
    <property type="entry name" value="alkPPc"/>
    <property type="match status" value="1"/>
</dbReference>
<feature type="binding site" evidence="3">
    <location>
        <position position="496"/>
    </location>
    <ligand>
        <name>Zn(2+)</name>
        <dbReference type="ChEBI" id="CHEBI:29105"/>
        <label>2</label>
    </ligand>
</feature>
<dbReference type="PANTHER" id="PTHR11596">
    <property type="entry name" value="ALKALINE PHOSPHATASE"/>
    <property type="match status" value="1"/>
</dbReference>
<evidence type="ECO:0000259" key="7">
    <source>
        <dbReference type="Pfam" id="PF00248"/>
    </source>
</evidence>
<dbReference type="Pfam" id="PF00248">
    <property type="entry name" value="Aldo_ket_red"/>
    <property type="match status" value="1"/>
</dbReference>
<dbReference type="eggNOG" id="KOG4126">
    <property type="taxonomic scope" value="Eukaryota"/>
</dbReference>
<sequence length="1186" mass="130412">MKCTCAAFFLASSLVGSASAQYFRRLGACPKLGCVFPPDQTEFLPGQLFDIRVEIHAPLNGTEAFNDGKPDENFTFCIQKEDGECSSAAQHFNVSEPEMERWTFSYFEDLFARDEKKSTIVNVASKAYRALSLKEPGNYTAKLSYYGGSETVAHWTVRESAKERVAKNVILFIGDGMTQNMITAARLIAHKSINGKYQTLMQMDQMEALGHQMTHSIDSFITDSANSATALYTGKKSTVNALNVWVDSSANSFDDPKVETIAELFRRRTGGPIGMVSTAFIADATPGTSALCSHTRDRDQYPPIVFEYLNGAEALNSTFAWPTSCEGPDVVFGGGAEQFIPGSGSFNGSDFYKAFQDQGYDVVYNNTGLNSIGNDKKTLGIFSISNMAKWLDRNVYPENLRNQKNSPTGDGTDAVDQPGLKEMTLKAIDILQARSNGEGWFMMSEAASIDKMMHVLDYDRALGELLELDDTIRGTIAHLEEIGELENTLIVVTADHGHGFDVFGGADTKYLAAQSTDRKKRDAIGIYTNSGLSGYTVEADSLPNNDSLVIGAQGPNFPVTWNPRYVYAAGFAANPDHREGYAINTTGPRLPATRGSDGSYEVNPADQPQGFVVNGTLPTSANQGVHSLTDVPVFANGPGHEKFRGVYNSIDIFFKIADALALVPASILRSSLRTLISQLPAARHVFVEHVHRRLKESPPLFTPPSELFNVAKPQYAEFMALTRCIFSSKLAIESLPYLIHLVKGIPDAEVYWKPNDDLENSLERACGDIVQAVQALKESLGTSYPEKQELLQARAYLSDLSNAISACDEYCSSRGLSCPFGRAQLQVQDFLATLEPTVRARRASIFTQLDISIDTASSTSVEQTRLGSLTVPRLFNALAQLIQCGLLATDMADHYGDAELIYGGFRRCMKPEVRERIIAASKWCVFRPLNGPITSRTVLDAVQERAGRLKGRIDLLQFHWNDYNDKGYLPVLVELVKLTKSHPSLVSNIGLCNFDAEHTEEVCEHLLSELGEVGVVSNQIQFSLVDSRPLFKMIPVCEKYGIKLLTYGTFCGGFLSQKWLGVDPPDIYSESAGLTPSQRKYFDVISTWGTWADLQELLKTLTTIAEKHKVDCSNVAARWVLDNPAVGAVIVGTRLGVSSNVYSNLKVFSFQLDAEDLQQIEAAALGERARKVFEMMGDCGSEYRSK</sequence>
<evidence type="ECO:0000256" key="6">
    <source>
        <dbReference type="SAM" id="SignalP"/>
    </source>
</evidence>
<evidence type="ECO:0000256" key="4">
    <source>
        <dbReference type="RuleBase" id="RU003946"/>
    </source>
</evidence>
<proteinExistence type="inferred from homology"/>
<feature type="binding site" evidence="3">
    <location>
        <position position="626"/>
    </location>
    <ligand>
        <name>Zn(2+)</name>
        <dbReference type="ChEBI" id="CHEBI:29105"/>
        <label>2</label>
    </ligand>
</feature>